<dbReference type="SMART" id="SM00980">
    <property type="entry name" value="THAP"/>
    <property type="match status" value="1"/>
</dbReference>
<dbReference type="VEuPathDB" id="VectorBase:ADIR008721"/>
<evidence type="ECO:0000256" key="6">
    <source>
        <dbReference type="ARBA" id="ARBA00023015"/>
    </source>
</evidence>
<sequence>MRNCFVFQCDRQHRDNPKRAMFNTPKDPEKFELWSKALPNYRPLQPHDRVCEKHFKPTDIMREWTYNIEGKTEKLPRTKPVLQPDAVPCYVDAFDATTASKRRRKAVETEHTAATESDEVSVSVVVEGRQFEELSDIQEPEQAVIIMVGNASSEACEEERAVKPNGEVVVLSIAPDTAERELIFEELYDNIFEVELPCTLWGVHRDPDRKYVAFSRFEWNGSGAVKLTSLMIDCGLRCEARVNGELTFGRDLAATLTPDSGDTEKTIRLAGLEELLDTLDQSTANGNSENDIMGRILGNNFTSTETVLLKVQKS</sequence>
<comment type="subcellular location">
    <subcellularLocation>
        <location evidence="1">Nucleus</location>
        <location evidence="1">Nucleoplasm</location>
    </subcellularLocation>
</comment>
<evidence type="ECO:0000256" key="8">
    <source>
        <dbReference type="ARBA" id="ARBA00023125"/>
    </source>
</evidence>
<comment type="similarity">
    <text evidence="2">Belongs to the THAP1 family.</text>
</comment>
<keyword evidence="6" id="KW-0805">Transcription regulation</keyword>
<dbReference type="Pfam" id="PF05485">
    <property type="entry name" value="THAP"/>
    <property type="match status" value="1"/>
</dbReference>
<evidence type="ECO:0000256" key="1">
    <source>
        <dbReference type="ARBA" id="ARBA00004642"/>
    </source>
</evidence>
<dbReference type="Gene3D" id="6.20.210.20">
    <property type="entry name" value="THAP domain"/>
    <property type="match status" value="1"/>
</dbReference>
<name>A0A182NM39_9DIPT</name>
<evidence type="ECO:0000313" key="14">
    <source>
        <dbReference type="EnsemblMetazoa" id="ADIR008721-PA"/>
    </source>
</evidence>
<evidence type="ECO:0000256" key="5">
    <source>
        <dbReference type="ARBA" id="ARBA00022833"/>
    </source>
</evidence>
<accession>A0A182NM39</accession>
<dbReference type="PANTHER" id="PTHR46600">
    <property type="entry name" value="THAP DOMAIN-CONTAINING"/>
    <property type="match status" value="1"/>
</dbReference>
<dbReference type="GO" id="GO:0005654">
    <property type="term" value="C:nucleoplasm"/>
    <property type="evidence" value="ECO:0007669"/>
    <property type="project" value="UniProtKB-SubCell"/>
</dbReference>
<keyword evidence="9" id="KW-0804">Transcription</keyword>
<dbReference type="GO" id="GO:0008270">
    <property type="term" value="F:zinc ion binding"/>
    <property type="evidence" value="ECO:0007669"/>
    <property type="project" value="UniProtKB-KW"/>
</dbReference>
<proteinExistence type="inferred from homology"/>
<dbReference type="SUPFAM" id="SSF57716">
    <property type="entry name" value="Glucocorticoid receptor-like (DNA-binding domain)"/>
    <property type="match status" value="1"/>
</dbReference>
<evidence type="ECO:0000313" key="15">
    <source>
        <dbReference type="Proteomes" id="UP000075884"/>
    </source>
</evidence>
<keyword evidence="15" id="KW-1185">Reference proteome</keyword>
<dbReference type="PANTHER" id="PTHR46600:SF1">
    <property type="entry name" value="THAP DOMAIN-CONTAINING PROTEIN 1"/>
    <property type="match status" value="1"/>
</dbReference>
<evidence type="ECO:0000256" key="3">
    <source>
        <dbReference type="ARBA" id="ARBA00022723"/>
    </source>
</evidence>
<evidence type="ECO:0000256" key="10">
    <source>
        <dbReference type="ARBA" id="ARBA00023242"/>
    </source>
</evidence>
<dbReference type="InterPro" id="IPR006612">
    <property type="entry name" value="THAP_Znf"/>
</dbReference>
<evidence type="ECO:0000256" key="7">
    <source>
        <dbReference type="ARBA" id="ARBA00023054"/>
    </source>
</evidence>
<dbReference type="InterPro" id="IPR026516">
    <property type="entry name" value="THAP1/10"/>
</dbReference>
<dbReference type="AlphaFoldDB" id="A0A182NM39"/>
<evidence type="ECO:0000259" key="13">
    <source>
        <dbReference type="PROSITE" id="PS50950"/>
    </source>
</evidence>
<dbReference type="Proteomes" id="UP000075884">
    <property type="component" value="Unassembled WGS sequence"/>
</dbReference>
<keyword evidence="8 12" id="KW-0238">DNA-binding</keyword>
<protein>
    <recommendedName>
        <fullName evidence="13">THAP-type domain-containing protein</fullName>
    </recommendedName>
</protein>
<dbReference type="InterPro" id="IPR038441">
    <property type="entry name" value="THAP_Znf_sf"/>
</dbReference>
<keyword evidence="10" id="KW-0539">Nucleus</keyword>
<keyword evidence="5" id="KW-0862">Zinc</keyword>
<reference evidence="14" key="2">
    <citation type="submission" date="2020-05" db="UniProtKB">
        <authorList>
            <consortium name="EnsemblMetazoa"/>
        </authorList>
    </citation>
    <scope>IDENTIFICATION</scope>
    <source>
        <strain evidence="14">WRAIR2</strain>
    </source>
</reference>
<dbReference type="GO" id="GO:0043565">
    <property type="term" value="F:sequence-specific DNA binding"/>
    <property type="evidence" value="ECO:0007669"/>
    <property type="project" value="InterPro"/>
</dbReference>
<dbReference type="SMART" id="SM00692">
    <property type="entry name" value="DM3"/>
    <property type="match status" value="1"/>
</dbReference>
<dbReference type="PROSITE" id="PS50950">
    <property type="entry name" value="ZF_THAP"/>
    <property type="match status" value="1"/>
</dbReference>
<keyword evidence="4 12" id="KW-0863">Zinc-finger</keyword>
<dbReference type="EnsemblMetazoa" id="ADIR008721-RA">
    <property type="protein sequence ID" value="ADIR008721-PA"/>
    <property type="gene ID" value="ADIR008721"/>
</dbReference>
<organism evidence="14 15">
    <name type="scientific">Anopheles dirus</name>
    <dbReference type="NCBI Taxonomy" id="7168"/>
    <lineage>
        <taxon>Eukaryota</taxon>
        <taxon>Metazoa</taxon>
        <taxon>Ecdysozoa</taxon>
        <taxon>Arthropoda</taxon>
        <taxon>Hexapoda</taxon>
        <taxon>Insecta</taxon>
        <taxon>Pterygota</taxon>
        <taxon>Neoptera</taxon>
        <taxon>Endopterygota</taxon>
        <taxon>Diptera</taxon>
        <taxon>Nematocera</taxon>
        <taxon>Culicoidea</taxon>
        <taxon>Culicidae</taxon>
        <taxon>Anophelinae</taxon>
        <taxon>Anopheles</taxon>
    </lineage>
</organism>
<keyword evidence="11" id="KW-0131">Cell cycle</keyword>
<evidence type="ECO:0000256" key="4">
    <source>
        <dbReference type="ARBA" id="ARBA00022771"/>
    </source>
</evidence>
<keyword evidence="3" id="KW-0479">Metal-binding</keyword>
<feature type="domain" description="THAP-type" evidence="13">
    <location>
        <begin position="1"/>
        <end position="91"/>
    </location>
</feature>
<evidence type="ECO:0000256" key="2">
    <source>
        <dbReference type="ARBA" id="ARBA00006177"/>
    </source>
</evidence>
<evidence type="ECO:0000256" key="9">
    <source>
        <dbReference type="ARBA" id="ARBA00023163"/>
    </source>
</evidence>
<keyword evidence="7" id="KW-0175">Coiled coil</keyword>
<reference evidence="15" key="1">
    <citation type="submission" date="2013-03" db="EMBL/GenBank/DDBJ databases">
        <title>The Genome Sequence of Anopheles dirus WRAIR2.</title>
        <authorList>
            <consortium name="The Broad Institute Genomics Platform"/>
            <person name="Neafsey D.E."/>
            <person name="Walton C."/>
            <person name="Walker B."/>
            <person name="Young S.K."/>
            <person name="Zeng Q."/>
            <person name="Gargeya S."/>
            <person name="Fitzgerald M."/>
            <person name="Haas B."/>
            <person name="Abouelleil A."/>
            <person name="Allen A.W."/>
            <person name="Alvarado L."/>
            <person name="Arachchi H.M."/>
            <person name="Berlin A.M."/>
            <person name="Chapman S.B."/>
            <person name="Gainer-Dewar J."/>
            <person name="Goldberg J."/>
            <person name="Griggs A."/>
            <person name="Gujja S."/>
            <person name="Hansen M."/>
            <person name="Howarth C."/>
            <person name="Imamovic A."/>
            <person name="Ireland A."/>
            <person name="Larimer J."/>
            <person name="McCowan C."/>
            <person name="Murphy C."/>
            <person name="Pearson M."/>
            <person name="Poon T.W."/>
            <person name="Priest M."/>
            <person name="Roberts A."/>
            <person name="Saif S."/>
            <person name="Shea T."/>
            <person name="Sisk P."/>
            <person name="Sykes S."/>
            <person name="Wortman J."/>
            <person name="Nusbaum C."/>
            <person name="Birren B."/>
        </authorList>
    </citation>
    <scope>NUCLEOTIDE SEQUENCE [LARGE SCALE GENOMIC DNA]</scope>
    <source>
        <strain evidence="15">WRAIR2</strain>
    </source>
</reference>
<evidence type="ECO:0000256" key="12">
    <source>
        <dbReference type="PROSITE-ProRule" id="PRU00309"/>
    </source>
</evidence>
<evidence type="ECO:0000256" key="11">
    <source>
        <dbReference type="ARBA" id="ARBA00023306"/>
    </source>
</evidence>